<dbReference type="AlphaFoldDB" id="A0A5J5EUK8"/>
<dbReference type="Proteomes" id="UP000326924">
    <property type="component" value="Unassembled WGS sequence"/>
</dbReference>
<proteinExistence type="predicted"/>
<protein>
    <submittedName>
        <fullName evidence="1">Uncharacterized protein</fullName>
    </submittedName>
</protein>
<dbReference type="EMBL" id="VXIS01000113">
    <property type="protein sequence ID" value="KAA8903981.1"/>
    <property type="molecule type" value="Genomic_DNA"/>
</dbReference>
<evidence type="ECO:0000313" key="1">
    <source>
        <dbReference type="EMBL" id="KAA8903981.1"/>
    </source>
</evidence>
<organism evidence="1 2">
    <name type="scientific">Sphaerosporella brunnea</name>
    <dbReference type="NCBI Taxonomy" id="1250544"/>
    <lineage>
        <taxon>Eukaryota</taxon>
        <taxon>Fungi</taxon>
        <taxon>Dikarya</taxon>
        <taxon>Ascomycota</taxon>
        <taxon>Pezizomycotina</taxon>
        <taxon>Pezizomycetes</taxon>
        <taxon>Pezizales</taxon>
        <taxon>Pyronemataceae</taxon>
        <taxon>Sphaerosporella</taxon>
    </lineage>
</organism>
<reference evidence="1 2" key="1">
    <citation type="submission" date="2019-09" db="EMBL/GenBank/DDBJ databases">
        <title>Draft genome of the ectomycorrhizal ascomycete Sphaerosporella brunnea.</title>
        <authorList>
            <consortium name="DOE Joint Genome Institute"/>
            <person name="Benucci G.M."/>
            <person name="Marozzi G."/>
            <person name="Antonielli L."/>
            <person name="Sanchez S."/>
            <person name="Marco P."/>
            <person name="Wang X."/>
            <person name="Falini L.B."/>
            <person name="Barry K."/>
            <person name="Haridas S."/>
            <person name="Lipzen A."/>
            <person name="Labutti K."/>
            <person name="Grigoriev I.V."/>
            <person name="Murat C."/>
            <person name="Martin F."/>
            <person name="Albertini E."/>
            <person name="Donnini D."/>
            <person name="Bonito G."/>
        </authorList>
    </citation>
    <scope>NUCLEOTIDE SEQUENCE [LARGE SCALE GENOMIC DNA]</scope>
    <source>
        <strain evidence="1 2">Sb_GMNB300</strain>
    </source>
</reference>
<comment type="caution">
    <text evidence="1">The sequence shown here is derived from an EMBL/GenBank/DDBJ whole genome shotgun (WGS) entry which is preliminary data.</text>
</comment>
<dbReference type="InParanoid" id="A0A5J5EUK8"/>
<sequence length="279" mass="30707">MSRALLKVIPSNEDRVVSNVPEERSISLLGISPHIQCPWMLAGLSHSSSTLSTSSHHYRTQWEAFASSRAMQICSSGEATRCASLHAALTPNRFPELGTQAPSSIPQSPSPAIPILGFSPSPLSPKNLSGSGARLNPIFTGRRLLSHNCGAPALKPVVSMQYRELIPLPAFCKSRLTRLHLPFCWYVSCVYKRIFPNATRGPWGLRICRKRNNHSLTYGPNINVIHSHAKLRWQADVSGSHARFNVGSRCPHSSAGVHADRTTMRELRSSTFPFSLILP</sequence>
<name>A0A5J5EUK8_9PEZI</name>
<accession>A0A5J5EUK8</accession>
<keyword evidence="2" id="KW-1185">Reference proteome</keyword>
<gene>
    <name evidence="1" type="ORF">FN846DRAFT_45615</name>
</gene>
<evidence type="ECO:0000313" key="2">
    <source>
        <dbReference type="Proteomes" id="UP000326924"/>
    </source>
</evidence>